<dbReference type="GO" id="GO:0008237">
    <property type="term" value="F:metallopeptidase activity"/>
    <property type="evidence" value="ECO:0007669"/>
    <property type="project" value="InterPro"/>
</dbReference>
<gene>
    <name evidence="3" type="ORF">SAMN05192580_1155</name>
</gene>
<feature type="transmembrane region" description="Helical" evidence="1">
    <location>
        <begin position="145"/>
        <end position="168"/>
    </location>
</feature>
<dbReference type="Proteomes" id="UP000198824">
    <property type="component" value="Unassembled WGS sequence"/>
</dbReference>
<dbReference type="EMBL" id="FOZG01000001">
    <property type="protein sequence ID" value="SFR84597.1"/>
    <property type="molecule type" value="Genomic_DNA"/>
</dbReference>
<reference evidence="3 4" key="1">
    <citation type="submission" date="2016-10" db="EMBL/GenBank/DDBJ databases">
        <authorList>
            <person name="de Groot N.N."/>
        </authorList>
    </citation>
    <scope>NUCLEOTIDE SEQUENCE [LARGE SCALE GENOMIC DNA]</scope>
    <source>
        <strain evidence="3 4">S5-249</strain>
    </source>
</reference>
<dbReference type="InterPro" id="IPR014782">
    <property type="entry name" value="Peptidase_M1_dom"/>
</dbReference>
<dbReference type="OrthoDB" id="100605at2"/>
<keyword evidence="4" id="KW-1185">Reference proteome</keyword>
<feature type="transmembrane region" description="Helical" evidence="1">
    <location>
        <begin position="175"/>
        <end position="195"/>
    </location>
</feature>
<sequence length="1193" mass="133529">MFLKIAGFELRYQLKNPVFWVTVAIFFLLTFGSMTIDQISIGGGGNTHKNAPYAIIQIHMIWTLFFMFVTTAFVANVIVRDDESGFGPIVRTTRITRFNYLFGRFTGAYAAALLAFLSVPLGILVGSWMPWVDPDTLGSNRLGDYAFAFALFAAPNILMTSALFFMLATVTRSMMTTYVGVVAFLILYGLTTSVLGRLPQYETLLAYVEPLGFGAFDLATKYWTATERNNLLPPLTGIFLWNKALWLGVAAASLALAASLFRFGVKGKKQSKKQRLAEIADATPPQGAAGPLPAPRFDRATARAQLVTRTRLEFAQVLRSPAFLVLMVLGLFNSLGALLSPGDLFGTEVLPVTREVIQTLLGAFGLIPMIVAIYYSGELVWRERDRKTHEIIDATALPDWAFVVPKTLAVVLVMLSALAISAVGGILAQLIRGWTAIEPGKYLLWYILPEAVDWTLLAVLAVFVQALSPHKFVGWGIMVLYMIATITLSNIGLADNLYQYGRGPRVQFSDMNGLGRFWIGAWWFRLYYAALAIVMLVAAHVLWRRGTETRLRPRLARAPSRLRGMPGLIGGAALVVAVGTGVWIYTNTHVWNEYRTGLDDDRWAADYEKALYRFHTAPQPSVTDVRLAVDLRPSAPSMRTTGSYALVNRTGAPLRDVHVRLTSRDLKLVSLDVPGARLLREWPRYGYRIYRYDTPLAPGQTAAIRFETLRAQRGFRNSGDERRVVANGTFLNNSEFAPQIGMTRDALLTDPTKRRKYGLPAQLRPPKLEDVAATRFNYVNRADWVNADITVTTDADQTPIAPGNRVSDTVANGRRTAHFVTEAPILSFFSVQSARYLEKHRRHGNTDLVVYYDPHHPMNVDRMLAALAAGLDYYEPNFAPYQFRQARIIEFPGYEQFAQAFAGTMPYSESIGFIADLSDKEKIDYVTYVTAHELGHQWWAHQEVSADMQGGTMLVETLAQYSALMVMEKLYGPDQIRRFLKYELDRYLRARGGERVEELPLVRVEDQGYIHYRKGSVVMYLLKDELGEAKVNAALRRFLMRFRFKGAPYPRSVDLIAEFRREATTPAQQALITDLFERITLYDLKAGAPKVTRRADGRYDVALTVNARKLYADGKGAERQAPMAEAVDIGLFTAMPGRGSFAAKDVVLMERRPIRSGTQVLRFVTARAPTFVGVDPYNKRIDRNSDDNVVPVS</sequence>
<dbReference type="RefSeq" id="WP_093312045.1">
    <property type="nucleotide sequence ID" value="NZ_FOZG01000001.1"/>
</dbReference>
<name>A0A1I6K092_9SPHN</name>
<feature type="domain" description="Peptidase M1 membrane alanine aminopeptidase" evidence="2">
    <location>
        <begin position="871"/>
        <end position="1048"/>
    </location>
</feature>
<dbReference type="SUPFAM" id="SSF55486">
    <property type="entry name" value="Metalloproteases ('zincins'), catalytic domain"/>
    <property type="match status" value="1"/>
</dbReference>
<feature type="transmembrane region" description="Helical" evidence="1">
    <location>
        <begin position="359"/>
        <end position="377"/>
    </location>
</feature>
<keyword evidence="1" id="KW-0472">Membrane</keyword>
<evidence type="ECO:0000313" key="3">
    <source>
        <dbReference type="EMBL" id="SFR84597.1"/>
    </source>
</evidence>
<feature type="transmembrane region" description="Helical" evidence="1">
    <location>
        <begin position="472"/>
        <end position="493"/>
    </location>
</feature>
<feature type="transmembrane region" description="Helical" evidence="1">
    <location>
        <begin position="564"/>
        <end position="585"/>
    </location>
</feature>
<organism evidence="3 4">
    <name type="scientific">Sphingomonas jatrophae</name>
    <dbReference type="NCBI Taxonomy" id="1166337"/>
    <lineage>
        <taxon>Bacteria</taxon>
        <taxon>Pseudomonadati</taxon>
        <taxon>Pseudomonadota</taxon>
        <taxon>Alphaproteobacteria</taxon>
        <taxon>Sphingomonadales</taxon>
        <taxon>Sphingomonadaceae</taxon>
        <taxon>Sphingomonas</taxon>
    </lineage>
</organism>
<feature type="transmembrane region" description="Helical" evidence="1">
    <location>
        <begin position="56"/>
        <end position="79"/>
    </location>
</feature>
<feature type="transmembrane region" description="Helical" evidence="1">
    <location>
        <begin position="443"/>
        <end position="465"/>
    </location>
</feature>
<protein>
    <submittedName>
        <fullName evidence="3">Peptidase family M1</fullName>
    </submittedName>
</protein>
<evidence type="ECO:0000256" key="1">
    <source>
        <dbReference type="SAM" id="Phobius"/>
    </source>
</evidence>
<dbReference type="GO" id="GO:0008270">
    <property type="term" value="F:zinc ion binding"/>
    <property type="evidence" value="ECO:0007669"/>
    <property type="project" value="InterPro"/>
</dbReference>
<feature type="transmembrane region" description="Helical" evidence="1">
    <location>
        <begin position="321"/>
        <end position="339"/>
    </location>
</feature>
<evidence type="ECO:0000313" key="4">
    <source>
        <dbReference type="Proteomes" id="UP000198824"/>
    </source>
</evidence>
<dbReference type="AlphaFoldDB" id="A0A1I6K092"/>
<keyword evidence="1" id="KW-0812">Transmembrane</keyword>
<dbReference type="InterPro" id="IPR027268">
    <property type="entry name" value="Peptidase_M4/M1_CTD_sf"/>
</dbReference>
<feature type="transmembrane region" description="Helical" evidence="1">
    <location>
        <begin position="408"/>
        <end position="431"/>
    </location>
</feature>
<feature type="transmembrane region" description="Helical" evidence="1">
    <location>
        <begin position="522"/>
        <end position="543"/>
    </location>
</feature>
<feature type="transmembrane region" description="Helical" evidence="1">
    <location>
        <begin position="100"/>
        <end position="125"/>
    </location>
</feature>
<proteinExistence type="predicted"/>
<evidence type="ECO:0000259" key="2">
    <source>
        <dbReference type="Pfam" id="PF01433"/>
    </source>
</evidence>
<dbReference type="Gene3D" id="1.10.390.10">
    <property type="entry name" value="Neutral Protease Domain 2"/>
    <property type="match status" value="1"/>
</dbReference>
<accession>A0A1I6K092</accession>
<dbReference type="Pfam" id="PF01433">
    <property type="entry name" value="Peptidase_M1"/>
    <property type="match status" value="1"/>
</dbReference>
<keyword evidence="1" id="KW-1133">Transmembrane helix</keyword>
<feature type="transmembrane region" description="Helical" evidence="1">
    <location>
        <begin position="18"/>
        <end position="36"/>
    </location>
</feature>
<dbReference type="STRING" id="1166337.SAMN05192580_1155"/>
<feature type="transmembrane region" description="Helical" evidence="1">
    <location>
        <begin position="244"/>
        <end position="265"/>
    </location>
</feature>